<feature type="transmembrane region" description="Helical" evidence="5">
    <location>
        <begin position="176"/>
        <end position="203"/>
    </location>
</feature>
<comment type="subcellular location">
    <subcellularLocation>
        <location evidence="1">Membrane</location>
    </subcellularLocation>
</comment>
<evidence type="ECO:0000256" key="5">
    <source>
        <dbReference type="SAM" id="Phobius"/>
    </source>
</evidence>
<gene>
    <name evidence="7" type="ORF">J3U88_01445</name>
</gene>
<dbReference type="Proteomes" id="UP000664417">
    <property type="component" value="Unassembled WGS sequence"/>
</dbReference>
<name>A0A8J7Q5P4_9BACT</name>
<feature type="transmembrane region" description="Helical" evidence="5">
    <location>
        <begin position="23"/>
        <end position="47"/>
    </location>
</feature>
<evidence type="ECO:0000313" key="8">
    <source>
        <dbReference type="Proteomes" id="UP000664417"/>
    </source>
</evidence>
<dbReference type="GO" id="GO:0008381">
    <property type="term" value="F:mechanosensitive monoatomic ion channel activity"/>
    <property type="evidence" value="ECO:0007669"/>
    <property type="project" value="InterPro"/>
</dbReference>
<feature type="transmembrane region" description="Helical" evidence="5">
    <location>
        <begin position="79"/>
        <end position="99"/>
    </location>
</feature>
<evidence type="ECO:0000256" key="1">
    <source>
        <dbReference type="ARBA" id="ARBA00004370"/>
    </source>
</evidence>
<dbReference type="AlphaFoldDB" id="A0A8J7Q5P4"/>
<keyword evidence="4 5" id="KW-0472">Membrane</keyword>
<evidence type="ECO:0000256" key="3">
    <source>
        <dbReference type="ARBA" id="ARBA00022989"/>
    </source>
</evidence>
<dbReference type="GO" id="GO:0071470">
    <property type="term" value="P:cellular response to osmotic stress"/>
    <property type="evidence" value="ECO:0007669"/>
    <property type="project" value="InterPro"/>
</dbReference>
<dbReference type="InterPro" id="IPR010920">
    <property type="entry name" value="LSM_dom_sf"/>
</dbReference>
<sequence>MYDFLTHWIHDHLGALGPGSQTLAGLLALLLLAIGIFTLSFLANLIAKRYILRVLGYIITRTKNKWDDVFLERKVFNRLSHLAPAIVIYISAAFVFPAHETHPMEMLMRRAAMVYMIVVSLLVLNSFFSAVADIYSNFDISRNRPIKGYIQALKIIIYLFAGILIISTIIDRSPLILLSGLGALTAILLLVFKDTILGFVAGIQLASNNMVRPGDWISMPKYGADGDVIDVTLTMVKVQNWDKTISYIPIYSLISDSFTNWRGMSESGGRRIKRALNIDMTTIRFMSDEDLAKMRKITLLKDYLAAKDKEIDDHHRTTQTDTSHPANVRRQTNIGIFRAYVEFYLRRHPKIHQEMTLIVRQLAPTSEGLPVEIYCFSNDQAWAAYEGIQGDIFDHLLAVVPLFELQVFQAPSGRDFKKLGVPELGASGS</sequence>
<feature type="domain" description="Mechanosensitive ion channel MscS" evidence="6">
    <location>
        <begin position="194"/>
        <end position="262"/>
    </location>
</feature>
<dbReference type="Gene3D" id="2.30.30.60">
    <property type="match status" value="1"/>
</dbReference>
<dbReference type="InterPro" id="IPR030192">
    <property type="entry name" value="YbdG"/>
</dbReference>
<comment type="caution">
    <text evidence="7">The sequence shown here is derived from an EMBL/GenBank/DDBJ whole genome shotgun (WGS) entry which is preliminary data.</text>
</comment>
<protein>
    <submittedName>
        <fullName evidence="7">Mechanosensitive ion channel family protein</fullName>
    </submittedName>
</protein>
<dbReference type="EMBL" id="JAFREP010000001">
    <property type="protein sequence ID" value="MBO1317104.1"/>
    <property type="molecule type" value="Genomic_DNA"/>
</dbReference>
<proteinExistence type="predicted"/>
<dbReference type="RefSeq" id="WP_207856338.1">
    <property type="nucleotide sequence ID" value="NZ_JAFREP010000001.1"/>
</dbReference>
<reference evidence="7" key="1">
    <citation type="submission" date="2021-03" db="EMBL/GenBank/DDBJ databases">
        <authorList>
            <person name="Wang G."/>
        </authorList>
    </citation>
    <scope>NUCLEOTIDE SEQUENCE</scope>
    <source>
        <strain evidence="7">KCTC 12899</strain>
    </source>
</reference>
<keyword evidence="3 5" id="KW-1133">Transmembrane helix</keyword>
<feature type="transmembrane region" description="Helical" evidence="5">
    <location>
        <begin position="152"/>
        <end position="170"/>
    </location>
</feature>
<dbReference type="InterPro" id="IPR006685">
    <property type="entry name" value="MscS_channel_2nd"/>
</dbReference>
<keyword evidence="2 5" id="KW-0812">Transmembrane</keyword>
<evidence type="ECO:0000313" key="7">
    <source>
        <dbReference type="EMBL" id="MBO1317104.1"/>
    </source>
</evidence>
<keyword evidence="8" id="KW-1185">Reference proteome</keyword>
<organism evidence="7 8">
    <name type="scientific">Acanthopleuribacter pedis</name>
    <dbReference type="NCBI Taxonomy" id="442870"/>
    <lineage>
        <taxon>Bacteria</taxon>
        <taxon>Pseudomonadati</taxon>
        <taxon>Acidobacteriota</taxon>
        <taxon>Holophagae</taxon>
        <taxon>Acanthopleuribacterales</taxon>
        <taxon>Acanthopleuribacteraceae</taxon>
        <taxon>Acanthopleuribacter</taxon>
    </lineage>
</organism>
<dbReference type="Pfam" id="PF00924">
    <property type="entry name" value="MS_channel_2nd"/>
    <property type="match status" value="1"/>
</dbReference>
<accession>A0A8J7Q5P4</accession>
<dbReference type="InterPro" id="IPR023408">
    <property type="entry name" value="MscS_beta-dom_sf"/>
</dbReference>
<feature type="transmembrane region" description="Helical" evidence="5">
    <location>
        <begin position="111"/>
        <end position="131"/>
    </location>
</feature>
<dbReference type="GO" id="GO:0005886">
    <property type="term" value="C:plasma membrane"/>
    <property type="evidence" value="ECO:0007669"/>
    <property type="project" value="TreeGrafter"/>
</dbReference>
<evidence type="ECO:0000256" key="2">
    <source>
        <dbReference type="ARBA" id="ARBA00022692"/>
    </source>
</evidence>
<dbReference type="PANTHER" id="PTHR30414:SF0">
    <property type="entry name" value="MINICONDUCTANCE MECHANOSENSITIVE CHANNEL YBDG"/>
    <property type="match status" value="1"/>
</dbReference>
<dbReference type="PANTHER" id="PTHR30414">
    <property type="entry name" value="MINICONDUCTANCE MECHANOSENSITIVE CHANNEL YBDG"/>
    <property type="match status" value="1"/>
</dbReference>
<evidence type="ECO:0000256" key="4">
    <source>
        <dbReference type="ARBA" id="ARBA00023136"/>
    </source>
</evidence>
<evidence type="ECO:0000259" key="6">
    <source>
        <dbReference type="Pfam" id="PF00924"/>
    </source>
</evidence>
<dbReference type="SUPFAM" id="SSF50182">
    <property type="entry name" value="Sm-like ribonucleoproteins"/>
    <property type="match status" value="1"/>
</dbReference>